<dbReference type="RefSeq" id="WP_036313639.1">
    <property type="nucleotide sequence ID" value="NZ_JRQD01000003.1"/>
</dbReference>
<feature type="domain" description="GCVT N-terminal" evidence="1">
    <location>
        <begin position="19"/>
        <end position="215"/>
    </location>
</feature>
<evidence type="ECO:0000313" key="2">
    <source>
        <dbReference type="EMBL" id="KGM06929.1"/>
    </source>
</evidence>
<dbReference type="GO" id="GO:0050099">
    <property type="term" value="F:methylglutamate dehydrogenase activity"/>
    <property type="evidence" value="ECO:0007669"/>
    <property type="project" value="UniProtKB-EC"/>
</dbReference>
<evidence type="ECO:0000313" key="3">
    <source>
        <dbReference type="Proteomes" id="UP000029999"/>
    </source>
</evidence>
<dbReference type="Pfam" id="PF01571">
    <property type="entry name" value="GCV_T"/>
    <property type="match status" value="1"/>
</dbReference>
<sequence length="222" mass="23885">MQDVVLKSPVAFAQASKKPVNGQVNGMEIALSFADASVEAANSEKLGICDVSNLSRFGVKGPHAADWLTASNITLPAGTNRWTKLDSGSLVMRLGNTEFFLEDQPENGLCQTLSEANVNESGVHKVIRNDAAFIVSGELTPALFSEVCAIDLSGDALEDNRLVMTVIAGVSATMLKQELNGQSVYRIWCDGTYGPYMWKTLLGIIEELGGGPVGFNFYYKIN</sequence>
<comment type="caution">
    <text evidence="2">The sequence shown here is derived from an EMBL/GenBank/DDBJ whole genome shotgun (WGS) entry which is preliminary data.</text>
</comment>
<dbReference type="Gene3D" id="3.30.1360.120">
    <property type="entry name" value="Probable tRNA modification gtpase trme, domain 1"/>
    <property type="match status" value="1"/>
</dbReference>
<dbReference type="STRING" id="392484.LP43_1424"/>
<dbReference type="EC" id="1.5.99.5" evidence="2"/>
<dbReference type="SUPFAM" id="SSF103025">
    <property type="entry name" value="Folate-binding domain"/>
    <property type="match status" value="1"/>
</dbReference>
<accession>A0A0A0BII2</accession>
<reference evidence="2 3" key="1">
    <citation type="submission" date="2014-09" db="EMBL/GenBank/DDBJ databases">
        <authorList>
            <person name="Grob C."/>
            <person name="Taubert M."/>
            <person name="Howat A.M."/>
            <person name="Burns O.J."/>
            <person name="Dixon J.L."/>
            <person name="Chen Y."/>
            <person name="Murrell J.C."/>
        </authorList>
    </citation>
    <scope>NUCLEOTIDE SEQUENCE [LARGE SCALE GENOMIC DNA]</scope>
    <source>
        <strain evidence="2">L4</strain>
    </source>
</reference>
<dbReference type="Proteomes" id="UP000029999">
    <property type="component" value="Unassembled WGS sequence"/>
</dbReference>
<dbReference type="InterPro" id="IPR027266">
    <property type="entry name" value="TrmE/GcvT-like"/>
</dbReference>
<dbReference type="EMBL" id="JRQD01000003">
    <property type="protein sequence ID" value="KGM06929.1"/>
    <property type="molecule type" value="Genomic_DNA"/>
</dbReference>
<protein>
    <submittedName>
        <fullName evidence="2">N-methyl glutamate dehydrogenase/oxidoreductase subunit D</fullName>
        <ecNumber evidence="2">1.5.99.5</ecNumber>
    </submittedName>
</protein>
<proteinExistence type="predicted"/>
<dbReference type="InterPro" id="IPR006222">
    <property type="entry name" value="GCVT_N"/>
</dbReference>
<gene>
    <name evidence="2" type="primary">mgdD</name>
    <name evidence="2" type="ORF">LP43_1424</name>
</gene>
<dbReference type="AlphaFoldDB" id="A0A0A0BII2"/>
<name>A0A0A0BII2_9GAMM</name>
<evidence type="ECO:0000259" key="1">
    <source>
        <dbReference type="Pfam" id="PF01571"/>
    </source>
</evidence>
<keyword evidence="2" id="KW-0560">Oxidoreductase</keyword>
<organism evidence="2 3">
    <name type="scientific">Methylophaga thiooxydans</name>
    <dbReference type="NCBI Taxonomy" id="392484"/>
    <lineage>
        <taxon>Bacteria</taxon>
        <taxon>Pseudomonadati</taxon>
        <taxon>Pseudomonadota</taxon>
        <taxon>Gammaproteobacteria</taxon>
        <taxon>Thiotrichales</taxon>
        <taxon>Piscirickettsiaceae</taxon>
        <taxon>Methylophaga</taxon>
    </lineage>
</organism>